<evidence type="ECO:0000313" key="2">
    <source>
        <dbReference type="EMBL" id="KAK6291565.1"/>
    </source>
</evidence>
<evidence type="ECO:0000256" key="1">
    <source>
        <dbReference type="SAM" id="SignalP"/>
    </source>
</evidence>
<evidence type="ECO:0008006" key="4">
    <source>
        <dbReference type="Google" id="ProtNLM"/>
    </source>
</evidence>
<reference evidence="2 3" key="1">
    <citation type="submission" date="2021-04" db="EMBL/GenBank/DDBJ databases">
        <authorList>
            <person name="De Guttry C."/>
            <person name="Zahm M."/>
            <person name="Klopp C."/>
            <person name="Cabau C."/>
            <person name="Louis A."/>
            <person name="Berthelot C."/>
            <person name="Parey E."/>
            <person name="Roest Crollius H."/>
            <person name="Montfort J."/>
            <person name="Robinson-Rechavi M."/>
            <person name="Bucao C."/>
            <person name="Bouchez O."/>
            <person name="Gislard M."/>
            <person name="Lluch J."/>
            <person name="Milhes M."/>
            <person name="Lampietro C."/>
            <person name="Lopez Roques C."/>
            <person name="Donnadieu C."/>
            <person name="Braasch I."/>
            <person name="Desvignes T."/>
            <person name="Postlethwait J."/>
            <person name="Bobe J."/>
            <person name="Wedekind C."/>
            <person name="Guiguen Y."/>
        </authorList>
    </citation>
    <scope>NUCLEOTIDE SEQUENCE [LARGE SCALE GENOMIC DNA]</scope>
    <source>
        <strain evidence="2">Cs_M1</strain>
        <tissue evidence="2">Blood</tissue>
    </source>
</reference>
<keyword evidence="3" id="KW-1185">Reference proteome</keyword>
<dbReference type="AlphaFoldDB" id="A0AAN8KSF5"/>
<comment type="caution">
    <text evidence="2">The sequence shown here is derived from an EMBL/GenBank/DDBJ whole genome shotgun (WGS) entry which is preliminary data.</text>
</comment>
<dbReference type="Proteomes" id="UP001356427">
    <property type="component" value="Unassembled WGS sequence"/>
</dbReference>
<feature type="chain" id="PRO_5042843622" description="Secreted protein" evidence="1">
    <location>
        <begin position="23"/>
        <end position="118"/>
    </location>
</feature>
<evidence type="ECO:0000313" key="3">
    <source>
        <dbReference type="Proteomes" id="UP001356427"/>
    </source>
</evidence>
<sequence>MWHMMWRLLDVFMCEMILLARSSSLTLFLKYSSFCGSLNPRTSVTWSTHLKGILLAAAGRVVIQRRAEGSRFPLMRFVSRTSTEVDSVTSQHILFFLKSRGSRHSSRPSKMNRTLYFS</sequence>
<protein>
    <recommendedName>
        <fullName evidence="4">Secreted protein</fullName>
    </recommendedName>
</protein>
<proteinExistence type="predicted"/>
<organism evidence="2 3">
    <name type="scientific">Coregonus suidteri</name>
    <dbReference type="NCBI Taxonomy" id="861788"/>
    <lineage>
        <taxon>Eukaryota</taxon>
        <taxon>Metazoa</taxon>
        <taxon>Chordata</taxon>
        <taxon>Craniata</taxon>
        <taxon>Vertebrata</taxon>
        <taxon>Euteleostomi</taxon>
        <taxon>Actinopterygii</taxon>
        <taxon>Neopterygii</taxon>
        <taxon>Teleostei</taxon>
        <taxon>Protacanthopterygii</taxon>
        <taxon>Salmoniformes</taxon>
        <taxon>Salmonidae</taxon>
        <taxon>Coregoninae</taxon>
        <taxon>Coregonus</taxon>
    </lineage>
</organism>
<feature type="signal peptide" evidence="1">
    <location>
        <begin position="1"/>
        <end position="22"/>
    </location>
</feature>
<gene>
    <name evidence="2" type="ORF">J4Q44_G00383310</name>
</gene>
<dbReference type="EMBL" id="JAGTTL010000040">
    <property type="protein sequence ID" value="KAK6291565.1"/>
    <property type="molecule type" value="Genomic_DNA"/>
</dbReference>
<accession>A0AAN8KSF5</accession>
<name>A0AAN8KSF5_9TELE</name>
<keyword evidence="1" id="KW-0732">Signal</keyword>